<dbReference type="InterPro" id="IPR023214">
    <property type="entry name" value="HAD_sf"/>
</dbReference>
<accession>A0A7W6LJ24</accession>
<evidence type="ECO:0000313" key="2">
    <source>
        <dbReference type="Proteomes" id="UP000519897"/>
    </source>
</evidence>
<organism evidence="1 2">
    <name type="scientific">Rhizobium rhizoryzae</name>
    <dbReference type="NCBI Taxonomy" id="451876"/>
    <lineage>
        <taxon>Bacteria</taxon>
        <taxon>Pseudomonadati</taxon>
        <taxon>Pseudomonadota</taxon>
        <taxon>Alphaproteobacteria</taxon>
        <taxon>Hyphomicrobiales</taxon>
        <taxon>Rhizobiaceae</taxon>
        <taxon>Rhizobium/Agrobacterium group</taxon>
        <taxon>Rhizobium</taxon>
    </lineage>
</organism>
<dbReference type="SFLD" id="SFLDG01129">
    <property type="entry name" value="C1.5:_HAD__Beta-PGM__Phosphata"/>
    <property type="match status" value="1"/>
</dbReference>
<dbReference type="RefSeq" id="WP_165132002.1">
    <property type="nucleotide sequence ID" value="NZ_CP049249.1"/>
</dbReference>
<dbReference type="InterPro" id="IPR006439">
    <property type="entry name" value="HAD-SF_hydro_IA"/>
</dbReference>
<evidence type="ECO:0000313" key="1">
    <source>
        <dbReference type="EMBL" id="MBB4145279.1"/>
    </source>
</evidence>
<dbReference type="NCBIfam" id="TIGR01509">
    <property type="entry name" value="HAD-SF-IA-v3"/>
    <property type="match status" value="1"/>
</dbReference>
<dbReference type="Gene3D" id="3.40.50.1000">
    <property type="entry name" value="HAD superfamily/HAD-like"/>
    <property type="match status" value="1"/>
</dbReference>
<dbReference type="InterPro" id="IPR023198">
    <property type="entry name" value="PGP-like_dom2"/>
</dbReference>
<dbReference type="PANTHER" id="PTHR43611">
    <property type="entry name" value="ALPHA-D-GLUCOSE 1-PHOSPHATE PHOSPHATASE"/>
    <property type="match status" value="1"/>
</dbReference>
<keyword evidence="2" id="KW-1185">Reference proteome</keyword>
<comment type="caution">
    <text evidence="1">The sequence shown here is derived from an EMBL/GenBank/DDBJ whole genome shotgun (WGS) entry which is preliminary data.</text>
</comment>
<gene>
    <name evidence="1" type="ORF">GGQ72_003842</name>
</gene>
<name>A0A7W6LJ24_9HYPH</name>
<dbReference type="Proteomes" id="UP000519897">
    <property type="component" value="Unassembled WGS sequence"/>
</dbReference>
<dbReference type="GO" id="GO:0016787">
    <property type="term" value="F:hydrolase activity"/>
    <property type="evidence" value="ECO:0007669"/>
    <property type="project" value="UniProtKB-KW"/>
</dbReference>
<dbReference type="SUPFAM" id="SSF56784">
    <property type="entry name" value="HAD-like"/>
    <property type="match status" value="1"/>
</dbReference>
<keyword evidence="1" id="KW-0378">Hydrolase</keyword>
<dbReference type="Pfam" id="PF00702">
    <property type="entry name" value="Hydrolase"/>
    <property type="match status" value="1"/>
</dbReference>
<dbReference type="Gene3D" id="1.10.150.240">
    <property type="entry name" value="Putative phosphatase, domain 2"/>
    <property type="match status" value="1"/>
</dbReference>
<dbReference type="AlphaFoldDB" id="A0A7W6LJ24"/>
<proteinExistence type="predicted"/>
<sequence>MGGQTQQRDQLLFVFDVGGVFIELNADRRRTALEAGGRWSGGSAPDAGLAEANMLFRLGRISEGDYLDRVQHIYGLKIEQVLAAETALLSGVLEEMASYVRQLRVAHRVVCLSNTQAIHWRHIIEELLGPEFFDACYLSHEMGMEKPAEDIYLAVQERENVSADQIIFVDDTLDNIHTSRRLGWNSIYHTTAAETISHIEQVLRQPTAAQQL</sequence>
<dbReference type="SFLD" id="SFLDS00003">
    <property type="entry name" value="Haloacid_Dehalogenase"/>
    <property type="match status" value="1"/>
</dbReference>
<dbReference type="PANTHER" id="PTHR43611:SF3">
    <property type="entry name" value="FLAVIN MONONUCLEOTIDE HYDROLASE 1, CHLOROPLATIC"/>
    <property type="match status" value="1"/>
</dbReference>
<dbReference type="EMBL" id="JACIEC010000006">
    <property type="protein sequence ID" value="MBB4145279.1"/>
    <property type="molecule type" value="Genomic_DNA"/>
</dbReference>
<protein>
    <submittedName>
        <fullName evidence="1">Putative hydrolase of the HAD superfamily</fullName>
    </submittedName>
</protein>
<reference evidence="1 2" key="1">
    <citation type="submission" date="2020-08" db="EMBL/GenBank/DDBJ databases">
        <title>Genomic Encyclopedia of Type Strains, Phase IV (KMG-IV): sequencing the most valuable type-strain genomes for metagenomic binning, comparative biology and taxonomic classification.</title>
        <authorList>
            <person name="Goeker M."/>
        </authorList>
    </citation>
    <scope>NUCLEOTIDE SEQUENCE [LARGE SCALE GENOMIC DNA]</scope>
    <source>
        <strain evidence="1 2">DSM 29514</strain>
    </source>
</reference>
<dbReference type="InterPro" id="IPR036412">
    <property type="entry name" value="HAD-like_sf"/>
</dbReference>